<evidence type="ECO:0000256" key="7">
    <source>
        <dbReference type="ARBA" id="ARBA00022840"/>
    </source>
</evidence>
<dbReference type="InterPro" id="IPR023214">
    <property type="entry name" value="HAD_sf"/>
</dbReference>
<dbReference type="GO" id="GO:0005524">
    <property type="term" value="F:ATP binding"/>
    <property type="evidence" value="ECO:0007669"/>
    <property type="project" value="UniProtKB-UniRule"/>
</dbReference>
<organism evidence="16 17">
    <name type="scientific">Pythium oligandrum</name>
    <name type="common">Mycoparasitic fungus</name>
    <dbReference type="NCBI Taxonomy" id="41045"/>
    <lineage>
        <taxon>Eukaryota</taxon>
        <taxon>Sar</taxon>
        <taxon>Stramenopiles</taxon>
        <taxon>Oomycota</taxon>
        <taxon>Peronosporomycetes</taxon>
        <taxon>Pythiales</taxon>
        <taxon>Pythiaceae</taxon>
        <taxon>Pythium</taxon>
    </lineage>
</organism>
<keyword evidence="7 13" id="KW-0067">ATP-binding</keyword>
<feature type="transmembrane region" description="Helical" evidence="13">
    <location>
        <begin position="1056"/>
        <end position="1074"/>
    </location>
</feature>
<evidence type="ECO:0000256" key="3">
    <source>
        <dbReference type="ARBA" id="ARBA00022553"/>
    </source>
</evidence>
<keyword evidence="17" id="KW-1185">Reference proteome</keyword>
<keyword evidence="8 13" id="KW-0460">Magnesium</keyword>
<evidence type="ECO:0000256" key="12">
    <source>
        <dbReference type="ARBA" id="ARBA00049360"/>
    </source>
</evidence>
<feature type="domain" description="P5B-type ATPase N-terminal" evidence="15">
    <location>
        <begin position="28"/>
        <end position="104"/>
    </location>
</feature>
<dbReference type="SFLD" id="SFLDF00027">
    <property type="entry name" value="p-type_atpase"/>
    <property type="match status" value="1"/>
</dbReference>
<dbReference type="SFLD" id="SFLDS00003">
    <property type="entry name" value="Haloacid_Dehalogenase"/>
    <property type="match status" value="1"/>
</dbReference>
<evidence type="ECO:0000256" key="11">
    <source>
        <dbReference type="ARBA" id="ARBA00023136"/>
    </source>
</evidence>
<dbReference type="PANTHER" id="PTHR45630">
    <property type="entry name" value="CATION-TRANSPORTING ATPASE-RELATED"/>
    <property type="match status" value="1"/>
</dbReference>
<dbReference type="InterPro" id="IPR047819">
    <property type="entry name" value="P5A-ATPase_N"/>
</dbReference>
<keyword evidence="5 13" id="KW-0479">Metal-binding</keyword>
<evidence type="ECO:0000256" key="4">
    <source>
        <dbReference type="ARBA" id="ARBA00022692"/>
    </source>
</evidence>
<feature type="domain" description="P-type ATPase A" evidence="14">
    <location>
        <begin position="253"/>
        <end position="374"/>
    </location>
</feature>
<keyword evidence="9 13" id="KW-1278">Translocase</keyword>
<keyword evidence="6 13" id="KW-0547">Nucleotide-binding</keyword>
<evidence type="ECO:0000256" key="8">
    <source>
        <dbReference type="ARBA" id="ARBA00022842"/>
    </source>
</evidence>
<feature type="transmembrane region" description="Helical" evidence="13">
    <location>
        <begin position="934"/>
        <end position="962"/>
    </location>
</feature>
<evidence type="ECO:0000256" key="1">
    <source>
        <dbReference type="ARBA" id="ARBA00004141"/>
    </source>
</evidence>
<dbReference type="EC" id="7.2.2.-" evidence="13"/>
<dbReference type="FunFam" id="1.20.1110.10:FF:000023">
    <property type="entry name" value="Cation-transporting ATPase"/>
    <property type="match status" value="1"/>
</dbReference>
<dbReference type="Pfam" id="PF13246">
    <property type="entry name" value="Cation_ATPase"/>
    <property type="match status" value="1"/>
</dbReference>
<dbReference type="InterPro" id="IPR059000">
    <property type="entry name" value="ATPase_P-type_domA"/>
</dbReference>
<accession>A0A8K1CT08</accession>
<dbReference type="EMBL" id="SPLM01000003">
    <property type="protein sequence ID" value="TMW68217.1"/>
    <property type="molecule type" value="Genomic_DNA"/>
</dbReference>
<evidence type="ECO:0000313" key="17">
    <source>
        <dbReference type="Proteomes" id="UP000794436"/>
    </source>
</evidence>
<evidence type="ECO:0000256" key="13">
    <source>
        <dbReference type="RuleBase" id="RU362082"/>
    </source>
</evidence>
<dbReference type="Pfam" id="PF00122">
    <property type="entry name" value="E1-E2_ATPase"/>
    <property type="match status" value="1"/>
</dbReference>
<evidence type="ECO:0000313" key="16">
    <source>
        <dbReference type="EMBL" id="TMW68217.1"/>
    </source>
</evidence>
<comment type="caution">
    <text evidence="13">Lacks conserved residue(s) required for the propagation of feature annotation.</text>
</comment>
<dbReference type="GO" id="GO:0016887">
    <property type="term" value="F:ATP hydrolysis activity"/>
    <property type="evidence" value="ECO:0007669"/>
    <property type="project" value="InterPro"/>
</dbReference>
<name>A0A8K1CT08_PYTOL</name>
<evidence type="ECO:0000256" key="10">
    <source>
        <dbReference type="ARBA" id="ARBA00022989"/>
    </source>
</evidence>
<evidence type="ECO:0000256" key="2">
    <source>
        <dbReference type="ARBA" id="ARBA00006000"/>
    </source>
</evidence>
<dbReference type="SUPFAM" id="SSF56784">
    <property type="entry name" value="HAD-like"/>
    <property type="match status" value="1"/>
</dbReference>
<dbReference type="PROSITE" id="PS00154">
    <property type="entry name" value="ATPASE_E1_E2"/>
    <property type="match status" value="1"/>
</dbReference>
<dbReference type="SUPFAM" id="SSF81665">
    <property type="entry name" value="Calcium ATPase, transmembrane domain M"/>
    <property type="match status" value="1"/>
</dbReference>
<dbReference type="NCBIfam" id="TIGR01494">
    <property type="entry name" value="ATPase_P-type"/>
    <property type="match status" value="1"/>
</dbReference>
<proteinExistence type="inferred from homology"/>
<dbReference type="InterPro" id="IPR006544">
    <property type="entry name" value="P-type_TPase_V"/>
</dbReference>
<dbReference type="PANTHER" id="PTHR45630:SF8">
    <property type="entry name" value="CATION-TRANSPORTING ATPASE"/>
    <property type="match status" value="1"/>
</dbReference>
<dbReference type="InterPro" id="IPR036412">
    <property type="entry name" value="HAD-like_sf"/>
</dbReference>
<dbReference type="AlphaFoldDB" id="A0A8K1CT08"/>
<comment type="similarity">
    <text evidence="2 13">Belongs to the cation transport ATPase (P-type) (TC 3.A.3) family. Type V subfamily.</text>
</comment>
<protein>
    <recommendedName>
        <fullName evidence="13">Cation-transporting ATPase</fullName>
        <ecNumber evidence="13">7.2.2.-</ecNumber>
    </recommendedName>
</protein>
<dbReference type="InterPro" id="IPR023298">
    <property type="entry name" value="ATPase_P-typ_TM_dom_sf"/>
</dbReference>
<dbReference type="Gene3D" id="3.40.1110.10">
    <property type="entry name" value="Calcium-transporting ATPase, cytoplasmic domain N"/>
    <property type="match status" value="1"/>
</dbReference>
<evidence type="ECO:0000256" key="9">
    <source>
        <dbReference type="ARBA" id="ARBA00022967"/>
    </source>
</evidence>
<feature type="transmembrane region" description="Helical" evidence="13">
    <location>
        <begin position="1097"/>
        <end position="1119"/>
    </location>
</feature>
<comment type="catalytic activity">
    <reaction evidence="12 13">
        <text>ATP + H2O = ADP + phosphate + H(+)</text>
        <dbReference type="Rhea" id="RHEA:13065"/>
        <dbReference type="ChEBI" id="CHEBI:15377"/>
        <dbReference type="ChEBI" id="CHEBI:15378"/>
        <dbReference type="ChEBI" id="CHEBI:30616"/>
        <dbReference type="ChEBI" id="CHEBI:43474"/>
        <dbReference type="ChEBI" id="CHEBI:456216"/>
    </reaction>
</comment>
<feature type="transmembrane region" description="Helical" evidence="13">
    <location>
        <begin position="902"/>
        <end position="922"/>
    </location>
</feature>
<reference evidence="16" key="1">
    <citation type="submission" date="2019-03" db="EMBL/GenBank/DDBJ databases">
        <title>Long read genome sequence of the mycoparasitic Pythium oligandrum ATCC 38472 isolated from sugarbeet rhizosphere.</title>
        <authorList>
            <person name="Gaulin E."/>
        </authorList>
    </citation>
    <scope>NUCLEOTIDE SEQUENCE</scope>
    <source>
        <strain evidence="16">ATCC 38472_TT</strain>
    </source>
</reference>
<dbReference type="Pfam" id="PF12409">
    <property type="entry name" value="P5-ATPase"/>
    <property type="match status" value="1"/>
</dbReference>
<dbReference type="Proteomes" id="UP000794436">
    <property type="component" value="Unassembled WGS sequence"/>
</dbReference>
<keyword evidence="4 13" id="KW-0812">Transmembrane</keyword>
<dbReference type="GO" id="GO:0140358">
    <property type="term" value="F:P-type transmembrane transporter activity"/>
    <property type="evidence" value="ECO:0007669"/>
    <property type="project" value="InterPro"/>
</dbReference>
<dbReference type="OrthoDB" id="48943at2759"/>
<evidence type="ECO:0000259" key="15">
    <source>
        <dbReference type="Pfam" id="PF12409"/>
    </source>
</evidence>
<dbReference type="GO" id="GO:0046872">
    <property type="term" value="F:metal ion binding"/>
    <property type="evidence" value="ECO:0007669"/>
    <property type="project" value="UniProtKB-UniRule"/>
</dbReference>
<dbReference type="NCBIfam" id="TIGR01657">
    <property type="entry name" value="P-ATPase-V"/>
    <property type="match status" value="1"/>
</dbReference>
<evidence type="ECO:0000259" key="14">
    <source>
        <dbReference type="Pfam" id="PF00122"/>
    </source>
</evidence>
<comment type="subcellular location">
    <subcellularLocation>
        <location evidence="1 13">Membrane</location>
        <topology evidence="1 13">Multi-pass membrane protein</topology>
    </subcellularLocation>
</comment>
<dbReference type="InterPro" id="IPR023299">
    <property type="entry name" value="ATPase_P-typ_cyto_dom_N"/>
</dbReference>
<dbReference type="SUPFAM" id="SSF81660">
    <property type="entry name" value="Metal cation-transporting ATPase, ATP-binding domain N"/>
    <property type="match status" value="1"/>
</dbReference>
<dbReference type="PRINTS" id="PR00119">
    <property type="entry name" value="CATATPASE"/>
</dbReference>
<keyword evidence="10 13" id="KW-1133">Transmembrane helix</keyword>
<dbReference type="GO" id="GO:0019829">
    <property type="term" value="F:ATPase-coupled monoatomic cation transmembrane transporter activity"/>
    <property type="evidence" value="ECO:0007669"/>
    <property type="project" value="UniProtKB-UniRule"/>
</dbReference>
<sequence>MRSLQEHLVVPVDDTAGRREQLVYAPSEYVRIVPYAFSYVRMALYGVLLLCTGGLLLIVSVWFPQLFTQIARKQLSYSSLGEAEYMLVLVHEDGFRSKWVEVKVHRPAKKSKNVSGDGAKLPWVWFEFKKHRYVFNHEKGEFERYLATMNEDLDKVRLRLDNGWDTITAQSKVELFGANLVDIDPPFVPMLLFTKLVHPYYLFQIFSAVVWFCQEYTTYAIIILCLSAISMTWEIYSEVSNSNRLRSLVRSDQKVQVFRQGAISDAKMITLHETDLVPGDIVELTTGTVPADILLLSGGCVVDEASLTGEPIPINKESARGKAQITEAEARLNFKSSFLHSGSTITRVREASGTCKGVVLSTGFSTGKGELFRSIIFPRQITFEFERDSYRYLAVLATIAIAAFIKRLVDYSHDGYSFGFTLAESLDLVTVAVPPALPLVLSSGIGFALHRLKQGGIFCIDSQRVNSCGQLTCFCFDKTGTLTEESLNLVGVDVVNTEDNTLKNVGFEIPETFRLAMATCHGLSEVDGQMQGYALELSMFEAAKMQMEFIHDRSKSEHLAVVTREATSEKFGVIKRFPFDASCQRSSVVVEDVQTKQRYVFVKGSPEAISNIATSTPSDFKLKSLRYAADGNYCIGFGVRVLNEGEPLNLDSRDAVDANVTFMGIALFHNELKPESKDMLRELYEADIDVRVITGDNALTAVHVGRLLDMKLKSKVAIVDVDESSDDTMFHCVESLRMADKVKWESFNDSNMDRVLSEFDVALTGAALERLKTTMNEESLKQLVSRTFIFARIRPQQKAWIVETLMDLGQIVGMVGDGTNDCGALKAAHVGLALSSAEASIVAPFTSKAKAVTDVPVLIREGRCALTTSFLGFKFMVLYPIIQLGMASTLGHYGTMLSNNQYLWDDLAIVLGLAITMLYTASSKKLSRERPPNTLFSTTIVTSILGQVALYIAFFAGMLVLLHQQSWFCPREVGMELMTAYLEDPSSISTAVPDPTLLNNCAFYPDYVDMIDTEVDDIWVSHEDSEIWLFAHLQYYSVAAAFNIKDPFRMPFYTNLWFAAMFIAGLVVNVWFLMDTSNVIGDTFQTLPLESSFRVKMLLMFIGHFVVSLLWEMVATWVIPKWRLDRADAKKYESVATYDEAVTPKESAVNSLS</sequence>
<dbReference type="InterPro" id="IPR018303">
    <property type="entry name" value="ATPase_P-typ_P_site"/>
</dbReference>
<dbReference type="InterPro" id="IPR001757">
    <property type="entry name" value="P_typ_ATPase"/>
</dbReference>
<keyword evidence="11 13" id="KW-0472">Membrane</keyword>
<comment type="caution">
    <text evidence="16">The sequence shown here is derived from an EMBL/GenBank/DDBJ whole genome shotgun (WGS) entry which is preliminary data.</text>
</comment>
<dbReference type="InterPro" id="IPR008250">
    <property type="entry name" value="ATPase_P-typ_transduc_dom_A_sf"/>
</dbReference>
<keyword evidence="3" id="KW-0597">Phosphoprotein</keyword>
<dbReference type="GO" id="GO:0016020">
    <property type="term" value="C:membrane"/>
    <property type="evidence" value="ECO:0007669"/>
    <property type="project" value="UniProtKB-SubCell"/>
</dbReference>
<feature type="transmembrane region" description="Helical" evidence="13">
    <location>
        <begin position="42"/>
        <end position="63"/>
    </location>
</feature>
<evidence type="ECO:0000256" key="5">
    <source>
        <dbReference type="ARBA" id="ARBA00022723"/>
    </source>
</evidence>
<dbReference type="SUPFAM" id="SSF81653">
    <property type="entry name" value="Calcium ATPase, transduction domain A"/>
    <property type="match status" value="1"/>
</dbReference>
<dbReference type="Gene3D" id="3.40.50.1000">
    <property type="entry name" value="HAD superfamily/HAD-like"/>
    <property type="match status" value="1"/>
</dbReference>
<dbReference type="Gene3D" id="2.70.150.10">
    <property type="entry name" value="Calcium-transporting ATPase, cytoplasmic transduction domain A"/>
    <property type="match status" value="1"/>
</dbReference>
<evidence type="ECO:0000256" key="6">
    <source>
        <dbReference type="ARBA" id="ARBA00022741"/>
    </source>
</evidence>
<dbReference type="InterPro" id="IPR044492">
    <property type="entry name" value="P_typ_ATPase_HD_dom"/>
</dbReference>
<dbReference type="SFLD" id="SFLDG00002">
    <property type="entry name" value="C1.7:_P-type_atpase_like"/>
    <property type="match status" value="1"/>
</dbReference>
<gene>
    <name evidence="16" type="ORF">Poli38472_007889</name>
</gene>